<name>S8A4K1_DACHA</name>
<dbReference type="Gene3D" id="1.25.40.10">
    <property type="entry name" value="Tetratricopeptide repeat domain"/>
    <property type="match status" value="1"/>
</dbReference>
<keyword evidence="2 3" id="KW-0040">ANK repeat</keyword>
<dbReference type="eggNOG" id="KOG4177">
    <property type="taxonomic scope" value="Eukaryota"/>
</dbReference>
<dbReference type="Pfam" id="PF12796">
    <property type="entry name" value="Ank_2"/>
    <property type="match status" value="2"/>
</dbReference>
<dbReference type="SMART" id="SM00248">
    <property type="entry name" value="ANK"/>
    <property type="match status" value="5"/>
</dbReference>
<evidence type="ECO:0000313" key="5">
    <source>
        <dbReference type="EMBL" id="EPS37920.1"/>
    </source>
</evidence>
<keyword evidence="1" id="KW-0677">Repeat</keyword>
<gene>
    <name evidence="5" type="ORF">H072_8495</name>
</gene>
<sequence>MASESQAKEPVVSKSEQAPHKIPRRPIALYHETVPASDLRNPRTTSEIVGRTNNLNESLDLDDIVRRTDNMSIENQSRTRTESVSSMAETAYTTEETGRVLDDSNSDSDSDDDDFFEEKIAFTMMRAQQYIDKCEWGKAEHFVLQVIKNFNIHRKKSQIAGQDGKIGGMTKTEWVLKLIEIRARLSKWNDAVATMKTLKDSNPRVETRIESEMAHWQAFLYFHLDDIENARRCCKKAIKLRRKEPPDSGTLYISVELMVRIVKDIGDEVEVEFYESLVEKLHEKAKPALENQKVPFKMMVREKEKARLLEDIGLKDLQPLSTGPVKPPTTTILAEAIRNLIKSNNMVLANIIFTDLGFYSFDCSETDVPCSPLHYAISHKNVDMVSFLLNLGANIMAMANTIKGVLHTAIDAGSTELIHLLVERGYPADGIDFQINNYLPPLHYACIIDKSPKVVLVKALIDAGANLEKPCLTPGVSLDRQLAITIAITQKNVALLRVLLDAGANPDIFRNGAAPLHHAVVANDELIVALLLERGAKRDVRNGGGATPKEMAQGGYGVNNKAIAKML</sequence>
<dbReference type="OrthoDB" id="539213at2759"/>
<feature type="region of interest" description="Disordered" evidence="4">
    <location>
        <begin position="74"/>
        <end position="112"/>
    </location>
</feature>
<dbReference type="InterPro" id="IPR036770">
    <property type="entry name" value="Ankyrin_rpt-contain_sf"/>
</dbReference>
<evidence type="ECO:0000256" key="2">
    <source>
        <dbReference type="ARBA" id="ARBA00023043"/>
    </source>
</evidence>
<dbReference type="PANTHER" id="PTHR24198:SF165">
    <property type="entry name" value="ANKYRIN REPEAT-CONTAINING PROTEIN-RELATED"/>
    <property type="match status" value="1"/>
</dbReference>
<dbReference type="PANTHER" id="PTHR24198">
    <property type="entry name" value="ANKYRIN REPEAT AND PROTEIN KINASE DOMAIN-CONTAINING PROTEIN"/>
    <property type="match status" value="1"/>
</dbReference>
<dbReference type="Gene3D" id="1.25.40.20">
    <property type="entry name" value="Ankyrin repeat-containing domain"/>
    <property type="match status" value="1"/>
</dbReference>
<dbReference type="PROSITE" id="PS50297">
    <property type="entry name" value="ANK_REP_REGION"/>
    <property type="match status" value="2"/>
</dbReference>
<reference evidence="5 6" key="1">
    <citation type="journal article" date="2013" name="PLoS Genet.">
        <title>Genomic mechanisms accounting for the adaptation to parasitism in nematode-trapping fungi.</title>
        <authorList>
            <person name="Meerupati T."/>
            <person name="Andersson K.M."/>
            <person name="Friman E."/>
            <person name="Kumar D."/>
            <person name="Tunlid A."/>
            <person name="Ahren D."/>
        </authorList>
    </citation>
    <scope>NUCLEOTIDE SEQUENCE [LARGE SCALE GENOMIC DNA]</scope>
    <source>
        <strain evidence="5 6">CBS 200.50</strain>
    </source>
</reference>
<evidence type="ECO:0000256" key="3">
    <source>
        <dbReference type="PROSITE-ProRule" id="PRU00023"/>
    </source>
</evidence>
<dbReference type="SUPFAM" id="SSF48403">
    <property type="entry name" value="Ankyrin repeat"/>
    <property type="match status" value="1"/>
</dbReference>
<feature type="repeat" description="ANK" evidence="3">
    <location>
        <begin position="511"/>
        <end position="543"/>
    </location>
</feature>
<comment type="caution">
    <text evidence="5">The sequence shown here is derived from an EMBL/GenBank/DDBJ whole genome shotgun (WGS) entry which is preliminary data.</text>
</comment>
<proteinExistence type="predicted"/>
<dbReference type="HOGENOM" id="CLU_480597_0_0_1"/>
<dbReference type="Proteomes" id="UP000015100">
    <property type="component" value="Unassembled WGS sequence"/>
</dbReference>
<feature type="compositionally biased region" description="Polar residues" evidence="4">
    <location>
        <begin position="74"/>
        <end position="95"/>
    </location>
</feature>
<reference evidence="6" key="2">
    <citation type="submission" date="2013-04" db="EMBL/GenBank/DDBJ databases">
        <title>Genomic mechanisms accounting for the adaptation to parasitism in nematode-trapping fungi.</title>
        <authorList>
            <person name="Ahren D.G."/>
        </authorList>
    </citation>
    <scope>NUCLEOTIDE SEQUENCE [LARGE SCALE GENOMIC DNA]</scope>
    <source>
        <strain evidence="6">CBS 200.50</strain>
    </source>
</reference>
<dbReference type="EMBL" id="AQGS01000598">
    <property type="protein sequence ID" value="EPS37920.1"/>
    <property type="molecule type" value="Genomic_DNA"/>
</dbReference>
<evidence type="ECO:0000256" key="1">
    <source>
        <dbReference type="ARBA" id="ARBA00022737"/>
    </source>
</evidence>
<keyword evidence="6" id="KW-1185">Reference proteome</keyword>
<organism evidence="5 6">
    <name type="scientific">Dactylellina haptotyla (strain CBS 200.50)</name>
    <name type="common">Nematode-trapping fungus</name>
    <name type="synonym">Monacrosporium haptotylum</name>
    <dbReference type="NCBI Taxonomy" id="1284197"/>
    <lineage>
        <taxon>Eukaryota</taxon>
        <taxon>Fungi</taxon>
        <taxon>Dikarya</taxon>
        <taxon>Ascomycota</taxon>
        <taxon>Pezizomycotina</taxon>
        <taxon>Orbiliomycetes</taxon>
        <taxon>Orbiliales</taxon>
        <taxon>Orbiliaceae</taxon>
        <taxon>Dactylellina</taxon>
    </lineage>
</organism>
<evidence type="ECO:0000256" key="4">
    <source>
        <dbReference type="SAM" id="MobiDB-lite"/>
    </source>
</evidence>
<dbReference type="STRING" id="1284197.S8A4K1"/>
<evidence type="ECO:0000313" key="6">
    <source>
        <dbReference type="Proteomes" id="UP000015100"/>
    </source>
</evidence>
<accession>S8A4K1</accession>
<feature type="repeat" description="ANK" evidence="3">
    <location>
        <begin position="371"/>
        <end position="400"/>
    </location>
</feature>
<dbReference type="PROSITE" id="PS50088">
    <property type="entry name" value="ANK_REPEAT"/>
    <property type="match status" value="2"/>
</dbReference>
<dbReference type="InterPro" id="IPR011990">
    <property type="entry name" value="TPR-like_helical_dom_sf"/>
</dbReference>
<feature type="region of interest" description="Disordered" evidence="4">
    <location>
        <begin position="1"/>
        <end position="22"/>
    </location>
</feature>
<dbReference type="InterPro" id="IPR002110">
    <property type="entry name" value="Ankyrin_rpt"/>
</dbReference>
<protein>
    <submittedName>
        <fullName evidence="5">Uncharacterized protein</fullName>
    </submittedName>
</protein>
<dbReference type="AlphaFoldDB" id="S8A4K1"/>